<dbReference type="PANTHER" id="PTHR43366">
    <property type="entry name" value="PYRUVATE SYNTHASE SUBUNIT PORC"/>
    <property type="match status" value="1"/>
</dbReference>
<dbReference type="KEGG" id="aco:Amico_1313"/>
<dbReference type="EMBL" id="CP001997">
    <property type="protein sequence ID" value="ADE57431.1"/>
    <property type="molecule type" value="Genomic_DNA"/>
</dbReference>
<dbReference type="PANTHER" id="PTHR43366:SF1">
    <property type="entry name" value="PYRUVATE SYNTHASE SUBUNIT PORC"/>
    <property type="match status" value="1"/>
</dbReference>
<keyword evidence="3" id="KW-0670">Pyruvate</keyword>
<evidence type="ECO:0000313" key="3">
    <source>
        <dbReference type="EMBL" id="ADE57431.1"/>
    </source>
</evidence>
<dbReference type="NCBIfam" id="TIGR02175">
    <property type="entry name" value="PorC_KorC"/>
    <property type="match status" value="1"/>
</dbReference>
<dbReference type="Pfam" id="PF01558">
    <property type="entry name" value="POR"/>
    <property type="match status" value="1"/>
</dbReference>
<dbReference type="InterPro" id="IPR002869">
    <property type="entry name" value="Pyrv_flavodox_OxRed_cen"/>
</dbReference>
<accession>D5EFU9</accession>
<dbReference type="InterPro" id="IPR019752">
    <property type="entry name" value="Pyrv/ketoisovalerate_OxRed_cat"/>
</dbReference>
<dbReference type="InterPro" id="IPR051626">
    <property type="entry name" value="Oxidoreductase_gamma_subunit"/>
</dbReference>
<organism evidence="3 4">
    <name type="scientific">Aminobacterium colombiense (strain DSM 12261 / ALA-1)</name>
    <dbReference type="NCBI Taxonomy" id="572547"/>
    <lineage>
        <taxon>Bacteria</taxon>
        <taxon>Thermotogati</taxon>
        <taxon>Synergistota</taxon>
        <taxon>Synergistia</taxon>
        <taxon>Synergistales</taxon>
        <taxon>Aminobacteriaceae</taxon>
        <taxon>Aminobacterium</taxon>
    </lineage>
</organism>
<evidence type="ECO:0000313" key="4">
    <source>
        <dbReference type="Proteomes" id="UP000002366"/>
    </source>
</evidence>
<name>D5EFU9_AMICL</name>
<dbReference type="Proteomes" id="UP000002366">
    <property type="component" value="Chromosome"/>
</dbReference>
<dbReference type="OrthoDB" id="9794954at2"/>
<dbReference type="HOGENOM" id="CLU_087284_2_0_0"/>
<evidence type="ECO:0000256" key="1">
    <source>
        <dbReference type="ARBA" id="ARBA00023002"/>
    </source>
</evidence>
<reference evidence="3 4" key="1">
    <citation type="journal article" date="2010" name="Stand. Genomic Sci.">
        <title>Complete genome sequence of Aminobacterium colombiense type strain (ALA-1).</title>
        <authorList>
            <person name="Chertkov O."/>
            <person name="Sikorski J."/>
            <person name="Brambilla E."/>
            <person name="Lapidus A."/>
            <person name="Copeland A."/>
            <person name="Glavina Del Rio T."/>
            <person name="Nolan M."/>
            <person name="Lucas S."/>
            <person name="Tice H."/>
            <person name="Cheng J.F."/>
            <person name="Han C."/>
            <person name="Detter J.C."/>
            <person name="Bruce D."/>
            <person name="Tapia R."/>
            <person name="Goodwin L."/>
            <person name="Pitluck S."/>
            <person name="Liolios K."/>
            <person name="Ivanova N."/>
            <person name="Mavromatis K."/>
            <person name="Ovchinnikova G."/>
            <person name="Pati A."/>
            <person name="Chen A."/>
            <person name="Palaniappan K."/>
            <person name="Land M."/>
            <person name="Hauser L."/>
            <person name="Chang Y.J."/>
            <person name="Jeffries C.D."/>
            <person name="Spring S."/>
            <person name="Rohde M."/>
            <person name="Goker M."/>
            <person name="Bristow J."/>
            <person name="Eisen J.A."/>
            <person name="Markowitz V."/>
            <person name="Hugenholtz P."/>
            <person name="Kyrpides N.C."/>
            <person name="Klenk H.P."/>
        </authorList>
    </citation>
    <scope>NUCLEOTIDE SEQUENCE [LARGE SCALE GENOMIC DNA]</scope>
    <source>
        <strain evidence="4">DSM 12261 / ALA-1</strain>
    </source>
</reference>
<keyword evidence="4" id="KW-1185">Reference proteome</keyword>
<dbReference type="STRING" id="572547.Amico_1313"/>
<keyword evidence="1" id="KW-0560">Oxidoreductase</keyword>
<dbReference type="RefSeq" id="WP_013048694.1">
    <property type="nucleotide sequence ID" value="NC_014011.1"/>
</dbReference>
<dbReference type="InterPro" id="IPR011894">
    <property type="entry name" value="PorC_KorC"/>
</dbReference>
<dbReference type="SUPFAM" id="SSF53323">
    <property type="entry name" value="Pyruvate-ferredoxin oxidoreductase, PFOR, domain III"/>
    <property type="match status" value="1"/>
</dbReference>
<evidence type="ECO:0000259" key="2">
    <source>
        <dbReference type="Pfam" id="PF01558"/>
    </source>
</evidence>
<protein>
    <submittedName>
        <fullName evidence="3">Pyruvate/ketoisovalerate oxidoreductase, gamma subunit</fullName>
    </submittedName>
</protein>
<dbReference type="GO" id="GO:0016625">
    <property type="term" value="F:oxidoreductase activity, acting on the aldehyde or oxo group of donors, iron-sulfur protein as acceptor"/>
    <property type="evidence" value="ECO:0007669"/>
    <property type="project" value="InterPro"/>
</dbReference>
<dbReference type="Gene3D" id="3.40.920.10">
    <property type="entry name" value="Pyruvate-ferredoxin oxidoreductase, PFOR, domain III"/>
    <property type="match status" value="1"/>
</dbReference>
<proteinExistence type="predicted"/>
<sequence>MPQAIEIRWHGRGGQGAKSGSAILSEVLFGAGKFVQSFPEYGAERQGAPMKAYNRVSDQPIRKRCGVQNPNVVAVIDPTLLDAARPTEGCDNNTIYLINTPMSPADIKKKLGLPDAVKVITIDATKITLEEFGQNRPNAPMLGTFAHIFTEVPIQAFVEHFAHKMAKLPEKVLSANLRAIRRGYEEVQIG</sequence>
<gene>
    <name evidence="3" type="ordered locus">Amico_1313</name>
</gene>
<dbReference type="AlphaFoldDB" id="D5EFU9"/>
<dbReference type="eggNOG" id="COG1014">
    <property type="taxonomic scope" value="Bacteria"/>
</dbReference>
<feature type="domain" description="Pyruvate/ketoisovalerate oxidoreductase catalytic" evidence="2">
    <location>
        <begin position="13"/>
        <end position="185"/>
    </location>
</feature>